<reference evidence="1 2" key="1">
    <citation type="submission" date="2018-09" db="EMBL/GenBank/DDBJ databases">
        <title>Genomic investigation of the strawberry pathogen Phytophthora fragariae indicates pathogenicity is determined by transcriptional variation in three key races.</title>
        <authorList>
            <person name="Adams T.M."/>
            <person name="Armitage A.D."/>
            <person name="Sobczyk M.K."/>
            <person name="Bates H.J."/>
            <person name="Dunwell J.M."/>
            <person name="Nellist C.F."/>
            <person name="Harrison R.J."/>
        </authorList>
    </citation>
    <scope>NUCLEOTIDE SEQUENCE [LARGE SCALE GENOMIC DNA]</scope>
    <source>
        <strain evidence="1 2">NOV-77</strain>
    </source>
</reference>
<accession>A0A6G0QY03</accession>
<protein>
    <submittedName>
        <fullName evidence="1">Uncharacterized protein</fullName>
    </submittedName>
</protein>
<name>A0A6G0QY03_9STRA</name>
<comment type="caution">
    <text evidence="1">The sequence shown here is derived from an EMBL/GenBank/DDBJ whole genome shotgun (WGS) entry which is preliminary data.</text>
</comment>
<evidence type="ECO:0000313" key="1">
    <source>
        <dbReference type="EMBL" id="KAE9308235.1"/>
    </source>
</evidence>
<evidence type="ECO:0000313" key="2">
    <source>
        <dbReference type="Proteomes" id="UP000486351"/>
    </source>
</evidence>
<proteinExistence type="predicted"/>
<dbReference type="Proteomes" id="UP000486351">
    <property type="component" value="Unassembled WGS sequence"/>
</dbReference>
<sequence length="66" mass="7627">MMSTKPDLRLAFEPPHDENVQRSAFLSLKQRRLSALEYIQRARHLVSCVTAQPIDMRRKSTSLFPG</sequence>
<organism evidence="1 2">
    <name type="scientific">Phytophthora fragariae</name>
    <dbReference type="NCBI Taxonomy" id="53985"/>
    <lineage>
        <taxon>Eukaryota</taxon>
        <taxon>Sar</taxon>
        <taxon>Stramenopiles</taxon>
        <taxon>Oomycota</taxon>
        <taxon>Peronosporomycetes</taxon>
        <taxon>Peronosporales</taxon>
        <taxon>Peronosporaceae</taxon>
        <taxon>Phytophthora</taxon>
    </lineage>
</organism>
<dbReference type="EMBL" id="QXFY01001845">
    <property type="protein sequence ID" value="KAE9308235.1"/>
    <property type="molecule type" value="Genomic_DNA"/>
</dbReference>
<gene>
    <name evidence="1" type="ORF">PF008_g21023</name>
</gene>
<dbReference type="AlphaFoldDB" id="A0A6G0QY03"/>